<protein>
    <submittedName>
        <fullName evidence="1">Uncharacterized protein</fullName>
    </submittedName>
</protein>
<dbReference type="GeneID" id="24721694"/>
<proteinExistence type="predicted"/>
<evidence type="ECO:0000313" key="2">
    <source>
        <dbReference type="Proteomes" id="UP000030323"/>
    </source>
</evidence>
<organism evidence="1 2">
    <name type="scientific">Citrobacter phage Moon</name>
    <dbReference type="NCBI Taxonomy" id="1540095"/>
    <lineage>
        <taxon>Viruses</taxon>
        <taxon>Duplodnaviria</taxon>
        <taxon>Heunggongvirae</taxon>
        <taxon>Uroviricota</taxon>
        <taxon>Caudoviricetes</taxon>
        <taxon>Pantevenvirales</taxon>
        <taxon>Straboviridae</taxon>
        <taxon>Tevenvirinae</taxon>
        <taxon>Moonvirus</taxon>
        <taxon>Moonvirus moon</taxon>
    </lineage>
</organism>
<sequence>MQVEQLKELIQLIAKEQIKELIRDEVQPADYMDPCRIQLWWDNEVISEECIYLSYIQR</sequence>
<dbReference type="Proteomes" id="UP000030323">
    <property type="component" value="Segment"/>
</dbReference>
<reference evidence="1 2" key="1">
    <citation type="journal article" date="2015" name="Genome Announc.">
        <title>Complete Genome Sequence of Citrobacter freundii Myophage Moon.</title>
        <authorList>
            <person name="Edwards G.B."/>
            <person name="Luna A.J."/>
            <person name="Hernandez A.C."/>
            <person name="Kuty Everett G.F."/>
        </authorList>
    </citation>
    <scope>NUCLEOTIDE SEQUENCE [LARGE SCALE GENOMIC DNA]</scope>
</reference>
<evidence type="ECO:0000313" key="1">
    <source>
        <dbReference type="EMBL" id="AIX12066.1"/>
    </source>
</evidence>
<keyword evidence="2" id="KW-1185">Reference proteome</keyword>
<dbReference type="EMBL" id="KM236240">
    <property type="protein sequence ID" value="AIX12066.1"/>
    <property type="molecule type" value="Genomic_DNA"/>
</dbReference>
<accession>A0A0A0YQ49</accession>
<dbReference type="RefSeq" id="YP_009146528.1">
    <property type="nucleotide sequence ID" value="NC_027331.1"/>
</dbReference>
<dbReference type="KEGG" id="vg:24721694"/>
<gene>
    <name evidence="1" type="ORF">CPT_Moon95</name>
</gene>
<name>A0A0A0YQ49_9CAUD</name>